<dbReference type="Gene3D" id="3.40.50.1820">
    <property type="entry name" value="alpha/beta hydrolase"/>
    <property type="match status" value="1"/>
</dbReference>
<dbReference type="InterPro" id="IPR029058">
    <property type="entry name" value="AB_hydrolase_fold"/>
</dbReference>
<dbReference type="EMBL" id="AEUX02000001">
    <property type="protein sequence ID" value="EHI70725.1"/>
    <property type="molecule type" value="Genomic_DNA"/>
</dbReference>
<reference evidence="4 5" key="1">
    <citation type="journal article" date="2014" name="Int. J. Syst. Evol. Microbiol.">
        <title>Phylogenomics and the dynamic genome evolution of the genus Streptococcus.</title>
        <authorList>
            <consortium name="The Broad Institute Genome Sequencing Platform"/>
            <person name="Richards V.P."/>
            <person name="Palmer S.R."/>
            <person name="Pavinski Bitar P.D."/>
            <person name="Qin X."/>
            <person name="Weinstock G.M."/>
            <person name="Highlander S.K."/>
            <person name="Town C.D."/>
            <person name="Burne R.A."/>
            <person name="Stanhope M.J."/>
        </authorList>
    </citation>
    <scope>NUCLEOTIDE SEQUENCE [LARGE SCALE GENOMIC DNA]</scope>
    <source>
        <strain evidence="4 5">707-05</strain>
    </source>
</reference>
<keyword evidence="2 4" id="KW-0378">Hydrolase</keyword>
<protein>
    <submittedName>
        <fullName evidence="4">Phospholipase/carboxylesterase</fullName>
        <ecNumber evidence="4">3.1.-.-</ecNumber>
    </submittedName>
</protein>
<feature type="domain" description="Phospholipase/carboxylesterase/thioesterase" evidence="3">
    <location>
        <begin position="86"/>
        <end position="198"/>
    </location>
</feature>
<evidence type="ECO:0000259" key="3">
    <source>
        <dbReference type="Pfam" id="PF02230"/>
    </source>
</evidence>
<dbReference type="EC" id="3.1.-.-" evidence="4"/>
<evidence type="ECO:0000256" key="2">
    <source>
        <dbReference type="ARBA" id="ARBA00022801"/>
    </source>
</evidence>
<accession>G5JZB6</accession>
<dbReference type="GO" id="GO:0016787">
    <property type="term" value="F:hydrolase activity"/>
    <property type="evidence" value="ECO:0007669"/>
    <property type="project" value="UniProtKB-KW"/>
</dbReference>
<dbReference type="PANTHER" id="PTHR10655:SF17">
    <property type="entry name" value="LYSOPHOSPHOLIPASE-LIKE PROTEIN 1"/>
    <property type="match status" value="1"/>
</dbReference>
<comment type="similarity">
    <text evidence="1">Belongs to the AB hydrolase superfamily. AB hydrolase 2 family.</text>
</comment>
<dbReference type="eggNOG" id="COG0400">
    <property type="taxonomic scope" value="Bacteria"/>
</dbReference>
<dbReference type="STRING" id="764299.STRIC_0626"/>
<dbReference type="OrthoDB" id="9796570at2"/>
<organism evidence="4 5">
    <name type="scientific">Streptococcus ictaluri 707-05</name>
    <dbReference type="NCBI Taxonomy" id="764299"/>
    <lineage>
        <taxon>Bacteria</taxon>
        <taxon>Bacillati</taxon>
        <taxon>Bacillota</taxon>
        <taxon>Bacilli</taxon>
        <taxon>Lactobacillales</taxon>
        <taxon>Streptococcaceae</taxon>
        <taxon>Streptococcus</taxon>
    </lineage>
</organism>
<dbReference type="PANTHER" id="PTHR10655">
    <property type="entry name" value="LYSOPHOSPHOLIPASE-RELATED"/>
    <property type="match status" value="1"/>
</dbReference>
<proteinExistence type="inferred from homology"/>
<evidence type="ECO:0000313" key="4">
    <source>
        <dbReference type="EMBL" id="EHI70725.1"/>
    </source>
</evidence>
<keyword evidence="5" id="KW-1185">Reference proteome</keyword>
<dbReference type="SUPFAM" id="SSF53474">
    <property type="entry name" value="alpha/beta-Hydrolases"/>
    <property type="match status" value="1"/>
</dbReference>
<dbReference type="Proteomes" id="UP000003330">
    <property type="component" value="Unassembled WGS sequence"/>
</dbReference>
<comment type="caution">
    <text evidence="4">The sequence shown here is derived from an EMBL/GenBank/DDBJ whole genome shotgun (WGS) entry which is preliminary data.</text>
</comment>
<evidence type="ECO:0000256" key="1">
    <source>
        <dbReference type="ARBA" id="ARBA00006499"/>
    </source>
</evidence>
<dbReference type="InterPro" id="IPR003140">
    <property type="entry name" value="PLipase/COase/thioEstase"/>
</dbReference>
<sequence length="215" mass="24015">MKAIFKAGQADQPIFVLLHGTGGDEHSLLAIADFLNPDANVLSLRGDVDENGLLRFFKRHGEGHFDLDDLEKRGQALLAFLKEASTEHHLDLNRTVLVGFSNGANMAINLLLADGSPLTKGMLFAPMYPVPIDHLRESKADTSVFLSMGKRDPIATLEDSQTVIELFQKRLAQVQTFWVGSHEITRESLEAAKDWLKKQDFYEDLPLTIQTRTDN</sequence>
<gene>
    <name evidence="4" type="ORF">STRIC_0626</name>
</gene>
<evidence type="ECO:0000313" key="5">
    <source>
        <dbReference type="Proteomes" id="UP000003330"/>
    </source>
</evidence>
<dbReference type="AlphaFoldDB" id="G5JZB6"/>
<dbReference type="RefSeq" id="WP_008086968.1">
    <property type="nucleotide sequence ID" value="NZ_AEUX02000001.1"/>
</dbReference>
<name>G5JZB6_9STRE</name>
<dbReference type="Pfam" id="PF02230">
    <property type="entry name" value="Abhydrolase_2"/>
    <property type="match status" value="1"/>
</dbReference>
<dbReference type="InterPro" id="IPR050565">
    <property type="entry name" value="LYPA1-2/EST-like"/>
</dbReference>